<evidence type="ECO:0000256" key="1">
    <source>
        <dbReference type="ARBA" id="ARBA00006847"/>
    </source>
</evidence>
<dbReference type="PROSITE" id="PS51643">
    <property type="entry name" value="HD_CAS3"/>
    <property type="match status" value="1"/>
</dbReference>
<comment type="similarity">
    <text evidence="2">In the central section; belongs to the CRISPR-associated helicase Cas3 family.</text>
</comment>
<proteinExistence type="inferred from homology"/>
<dbReference type="InterPro" id="IPR038257">
    <property type="entry name" value="CRISPR-assoc_Cas3_HD_sf"/>
</dbReference>
<dbReference type="SUPFAM" id="SSF52540">
    <property type="entry name" value="P-loop containing nucleoside triphosphate hydrolases"/>
    <property type="match status" value="1"/>
</dbReference>
<name>A0A1T1D4A2_9SYNE</name>
<dbReference type="Pfam" id="PF22590">
    <property type="entry name" value="Cas3-like_C_2"/>
    <property type="match status" value="1"/>
</dbReference>
<keyword evidence="10" id="KW-0540">Nuclease</keyword>
<dbReference type="InterPro" id="IPR027417">
    <property type="entry name" value="P-loop_NTPase"/>
</dbReference>
<keyword evidence="5" id="KW-0378">Hydrolase</keyword>
<gene>
    <name evidence="10" type="ORF">BV61_00750</name>
</gene>
<evidence type="ECO:0000256" key="3">
    <source>
        <dbReference type="ARBA" id="ARBA00022723"/>
    </source>
</evidence>
<keyword evidence="11" id="KW-1185">Reference proteome</keyword>
<dbReference type="EMBL" id="MWLD01000007">
    <property type="protein sequence ID" value="OOV35453.1"/>
    <property type="molecule type" value="Genomic_DNA"/>
</dbReference>
<evidence type="ECO:0000313" key="11">
    <source>
        <dbReference type="Proteomes" id="UP000242636"/>
    </source>
</evidence>
<organism evidence="10 11">
    <name type="scientific">Candidatus Synechococcus spongiarum LMB bulk15M</name>
    <dbReference type="NCBI Taxonomy" id="1943582"/>
    <lineage>
        <taxon>Bacteria</taxon>
        <taxon>Bacillati</taxon>
        <taxon>Cyanobacteriota</taxon>
        <taxon>Cyanophyceae</taxon>
        <taxon>Synechococcales</taxon>
        <taxon>Synechococcaceae</taxon>
        <taxon>Synechococcus</taxon>
    </lineage>
</organism>
<dbReference type="Pfam" id="PF18019">
    <property type="entry name" value="Cas3_HD"/>
    <property type="match status" value="1"/>
</dbReference>
<comment type="caution">
    <text evidence="10">The sequence shown here is derived from an EMBL/GenBank/DDBJ whole genome shotgun (WGS) entry which is preliminary data.</text>
</comment>
<accession>A0A1T1D4A2</accession>
<evidence type="ECO:0000256" key="8">
    <source>
        <dbReference type="ARBA" id="ARBA00023118"/>
    </source>
</evidence>
<keyword evidence="7" id="KW-0067">ATP-binding</keyword>
<dbReference type="Gene3D" id="3.40.50.300">
    <property type="entry name" value="P-loop containing nucleotide triphosphate hydrolases"/>
    <property type="match status" value="2"/>
</dbReference>
<keyword evidence="10" id="KW-0255">Endonuclease</keyword>
<feature type="domain" description="HD Cas3-type" evidence="9">
    <location>
        <begin position="742"/>
        <end position="936"/>
    </location>
</feature>
<keyword evidence="3" id="KW-0479">Metal-binding</keyword>
<dbReference type="SUPFAM" id="SSF109604">
    <property type="entry name" value="HD-domain/PDEase-like"/>
    <property type="match status" value="1"/>
</dbReference>
<evidence type="ECO:0000256" key="5">
    <source>
        <dbReference type="ARBA" id="ARBA00022801"/>
    </source>
</evidence>
<dbReference type="InterPro" id="IPR013444">
    <property type="entry name" value="Helicase_Cas3_CRISPR-ass_Anaes"/>
</dbReference>
<sequence length="949" mass="104470">MTTPLPTFPEFYRAVNDRDPFPWQDRLARDVAANESWPDEIGVPTGMGKTACLEIAIWWLASQADRTPEERTAPTRIWWVVNRRLLVDSTAEQAERLAKKLDAFRNSSSSEGNKTPDSDALAMVAERLCSLSAGRGEPPLKVISLRGGIASRTPTDPSCPTVILCTLPMYGSRLLFRGYGSSLRAVDAAMAGTDSLVLLDEAHLAPHLRSLTGALGECMPGVQPLLNSQRSTATVVTLTATGDPASKSRFDLDDDDQRHGVIRQRLDATKRLDLEVKESGDIARHLVDGTIRLMDEASRPASFLVFANTPKTARQVFNRLEKQAKTRKSKKTSIPMDPPQLLTGLTREQEAECIRKHIVDPDHGMAATRSATTPRERHLVVVATQTLEVGADLDAEYLITEACGVRALTQRLGRLNRLGNYADARALYIHLPPGKRRGGKEKTETVWPVYGEEPAGVLQRLKQCPATPDGMINLSPRRVADVLGPPGDAPGRAPEVLPGILWEWVKTTTPPEGEAPVEPYFSGIASPQYTVSVIWRVHVPEPGRRLWPRAKDREAVDIAINELKAVLNDDEIIHRLGSDSVTMEPLIGKAELRPGDRIVLPTDRGLLDNFGWDADATGPVVDVSLAGQGLPLDEKAIKRLCDIDLTSEIKKVLGTEDDEIDEMDESEKHQAIIDILKAIRAVETPQGWDPVEWSDFTNSLKPEIMESRREVARLKVGRPQPEGETPIGDFDENSLVASLHHPDPTLATLDGHGQAVGDQSRMVAEQVGLPAGLCEVVRFAACLHDIGKADRRFQLWLDPEDTNGVAMAKSDTPRHRWEAMRIRSGWPRGGRHEDLSARLVLAWLQQQPDWGTPIERDLLVHLVISHHGKGRPIVPPAADGTGERVRGVVAGVAVEASADLARIDWDQPARFRRLNDYFGPWGLALLEAIVIRSDHAVSGSMNGRRGSWK</sequence>
<dbReference type="GO" id="GO:0005524">
    <property type="term" value="F:ATP binding"/>
    <property type="evidence" value="ECO:0007669"/>
    <property type="project" value="UniProtKB-KW"/>
</dbReference>
<evidence type="ECO:0000256" key="7">
    <source>
        <dbReference type="ARBA" id="ARBA00022840"/>
    </source>
</evidence>
<evidence type="ECO:0000313" key="10">
    <source>
        <dbReference type="EMBL" id="OOV35453.1"/>
    </source>
</evidence>
<evidence type="ECO:0000259" key="9">
    <source>
        <dbReference type="PROSITE" id="PS51643"/>
    </source>
</evidence>
<dbReference type="GO" id="GO:0016787">
    <property type="term" value="F:hydrolase activity"/>
    <property type="evidence" value="ECO:0007669"/>
    <property type="project" value="UniProtKB-KW"/>
</dbReference>
<dbReference type="Gene3D" id="1.10.3210.30">
    <property type="match status" value="1"/>
</dbReference>
<keyword evidence="4" id="KW-0547">Nucleotide-binding</keyword>
<keyword evidence="6" id="KW-0347">Helicase</keyword>
<dbReference type="InterPro" id="IPR006483">
    <property type="entry name" value="CRISPR-assoc_Cas3_HD"/>
</dbReference>
<dbReference type="GO" id="GO:0046872">
    <property type="term" value="F:metal ion binding"/>
    <property type="evidence" value="ECO:0007669"/>
    <property type="project" value="UniProtKB-KW"/>
</dbReference>
<evidence type="ECO:0000256" key="2">
    <source>
        <dbReference type="ARBA" id="ARBA00009046"/>
    </source>
</evidence>
<reference evidence="10 11" key="1">
    <citation type="submission" date="2017-02" db="EMBL/GenBank/DDBJ databases">
        <title>Draft Genome Sequences of 'Candidatus Synechococcus spongiarum', Cyanobacterial Symbionts of the Mediterranean Sponge Aplysina aerophoba from two locations.</title>
        <authorList>
            <person name="Slaby B.M."/>
            <person name="Hentschel U."/>
        </authorList>
    </citation>
    <scope>NUCLEOTIDE SEQUENCE [LARGE SCALE GENOMIC DNA]</scope>
    <source>
        <strain evidence="10">LMB bulk15M</strain>
    </source>
</reference>
<evidence type="ECO:0000256" key="6">
    <source>
        <dbReference type="ARBA" id="ARBA00022806"/>
    </source>
</evidence>
<dbReference type="GO" id="GO:0051607">
    <property type="term" value="P:defense response to virus"/>
    <property type="evidence" value="ECO:0007669"/>
    <property type="project" value="UniProtKB-KW"/>
</dbReference>
<dbReference type="InterPro" id="IPR054712">
    <property type="entry name" value="Cas3-like_dom"/>
</dbReference>
<dbReference type="GO" id="GO:0004519">
    <property type="term" value="F:endonuclease activity"/>
    <property type="evidence" value="ECO:0007669"/>
    <property type="project" value="UniProtKB-KW"/>
</dbReference>
<dbReference type="AlphaFoldDB" id="A0A1T1D4A2"/>
<dbReference type="Proteomes" id="UP000242636">
    <property type="component" value="Unassembled WGS sequence"/>
</dbReference>
<keyword evidence="8" id="KW-0051">Antiviral defense</keyword>
<comment type="similarity">
    <text evidence="1">In the N-terminal section; belongs to the CRISPR-associated nuclease Cas3-HD family.</text>
</comment>
<dbReference type="NCBIfam" id="TIGR02621">
    <property type="entry name" value="cas3_GSU0051"/>
    <property type="match status" value="1"/>
</dbReference>
<dbReference type="GO" id="GO:0004386">
    <property type="term" value="F:helicase activity"/>
    <property type="evidence" value="ECO:0007669"/>
    <property type="project" value="UniProtKB-KW"/>
</dbReference>
<protein>
    <submittedName>
        <fullName evidence="10">Type I-U CRISPR-associated helicase/endonuclease Cas3</fullName>
    </submittedName>
</protein>
<evidence type="ECO:0000256" key="4">
    <source>
        <dbReference type="ARBA" id="ARBA00022741"/>
    </source>
</evidence>